<sequence>MRIASLRFGLTIAAVLVIQIAFFLYWHGDKVKQYAFPESGVINATFANFHLEYEIVTNFSADRCKGKQLFIFVMTTVKFFAQRDVIRRTWASKNHTADALVVFIVGKDEKEENMKLMREENERYGDIIETTIPDVYNYTALKIHAGYYLHTKYCFDVPFVLRADDDVIVLPDRFVHFIKAGFFNNTGKAIYGIIWTEGKPVRDPSHKWYIPPEYYKPDTFPPYVNGPAYLMTRLAPKAILEKTKETTFFWIEDVMFTGIMANSTGVKLIDANGIFKSTIPHCLLSQTTAPNQSMLHTPTTPLSPIGFEHLDNNDQTVVSTNPPVTYQTNAFSSHFQLPRPSSRQLLTGPPNGHPSTPPESQNTTSNASNSDGSPSPKKKGVISKFFASARTLAPVVAIGTAVLKLGEYLADGLISVYSVDSDAPFSATFSGRVEMDRRHVKDGIIKRYQNIGRSWKKTYAVLYSDTTFEWYDKKGGSKAGSILLKHISPHIRVGQECDQLAVPRPNIPNEYSIHHLVAVGSNPSAERFFWFLCSSDEDFNSWHSQIVTTVLSCLLPQITTQTRSMPQTPATTLPSIGFEHLNSRDQTTVSTNPSGTYQSNVNRPTYPLQDNFPLPNRLSHLQLPSSSPQLPSAEPANGHLPTPTDSHNSTSNTSNSDASPSPKKKSAMSKFFGGAEKLAPVVAIGTTVVKLGEVACQYLTDSSDPIGDISNGANDVIDWATS</sequence>
<evidence type="ECO:0000313" key="13">
    <source>
        <dbReference type="EMBL" id="KAK0413670.1"/>
    </source>
</evidence>
<evidence type="ECO:0000256" key="9">
    <source>
        <dbReference type="ARBA" id="ARBA00023136"/>
    </source>
</evidence>
<keyword evidence="8" id="KW-0333">Golgi apparatus</keyword>
<feature type="transmembrane region" description="Helical" evidence="11">
    <location>
        <begin position="7"/>
        <end position="26"/>
    </location>
</feature>
<dbReference type="SMART" id="SM00233">
    <property type="entry name" value="PH"/>
    <property type="match status" value="1"/>
</dbReference>
<evidence type="ECO:0000256" key="7">
    <source>
        <dbReference type="ARBA" id="ARBA00022989"/>
    </source>
</evidence>
<evidence type="ECO:0000256" key="6">
    <source>
        <dbReference type="ARBA" id="ARBA00022968"/>
    </source>
</evidence>
<dbReference type="PROSITE" id="PS50003">
    <property type="entry name" value="PH_DOMAIN"/>
    <property type="match status" value="1"/>
</dbReference>
<comment type="similarity">
    <text evidence="2">Belongs to the glycosyltransferase 31 family.</text>
</comment>
<dbReference type="AlphaFoldDB" id="A0AA39HY79"/>
<dbReference type="PANTHER" id="PTHR11214">
    <property type="entry name" value="BETA-1,3-N-ACETYLGLUCOSAMINYLTRANSFERASE"/>
    <property type="match status" value="1"/>
</dbReference>
<feature type="compositionally biased region" description="Polar residues" evidence="10">
    <location>
        <begin position="562"/>
        <end position="574"/>
    </location>
</feature>
<feature type="compositionally biased region" description="Polar residues" evidence="10">
    <location>
        <begin position="584"/>
        <end position="603"/>
    </location>
</feature>
<feature type="domain" description="PH" evidence="12">
    <location>
        <begin position="438"/>
        <end position="551"/>
    </location>
</feature>
<dbReference type="GO" id="GO:0006493">
    <property type="term" value="P:protein O-linked glycosylation"/>
    <property type="evidence" value="ECO:0007669"/>
    <property type="project" value="TreeGrafter"/>
</dbReference>
<dbReference type="EMBL" id="JAUCMV010000003">
    <property type="protein sequence ID" value="KAK0413670.1"/>
    <property type="molecule type" value="Genomic_DNA"/>
</dbReference>
<keyword evidence="4" id="KW-0808">Transferase</keyword>
<proteinExistence type="inferred from homology"/>
<keyword evidence="7 11" id="KW-1133">Transmembrane helix</keyword>
<feature type="region of interest" description="Disordered" evidence="10">
    <location>
        <begin position="339"/>
        <end position="376"/>
    </location>
</feature>
<evidence type="ECO:0000259" key="12">
    <source>
        <dbReference type="PROSITE" id="PS50003"/>
    </source>
</evidence>
<evidence type="ECO:0000256" key="11">
    <source>
        <dbReference type="SAM" id="Phobius"/>
    </source>
</evidence>
<keyword evidence="3" id="KW-0328">Glycosyltransferase</keyword>
<gene>
    <name evidence="13" type="ORF">QR680_006937</name>
</gene>
<evidence type="ECO:0000256" key="8">
    <source>
        <dbReference type="ARBA" id="ARBA00023034"/>
    </source>
</evidence>
<dbReference type="Gene3D" id="2.30.29.30">
    <property type="entry name" value="Pleckstrin-homology domain (PH domain)/Phosphotyrosine-binding domain (PTB)"/>
    <property type="match status" value="1"/>
</dbReference>
<keyword evidence="6" id="KW-0735">Signal-anchor</keyword>
<comment type="caution">
    <text evidence="13">The sequence shown here is derived from an EMBL/GenBank/DDBJ whole genome shotgun (WGS) entry which is preliminary data.</text>
</comment>
<dbReference type="InterPro" id="IPR002659">
    <property type="entry name" value="Glyco_trans_31"/>
</dbReference>
<comment type="subcellular location">
    <subcellularLocation>
        <location evidence="1">Golgi apparatus membrane</location>
        <topology evidence="1">Single-pass type II membrane protein</topology>
    </subcellularLocation>
</comment>
<dbReference type="PANTHER" id="PTHR11214:SF3">
    <property type="entry name" value="BETA-1,3-GALACTOSYLTRANSFERASE 6"/>
    <property type="match status" value="1"/>
</dbReference>
<dbReference type="InterPro" id="IPR011993">
    <property type="entry name" value="PH-like_dom_sf"/>
</dbReference>
<keyword evidence="14" id="KW-1185">Reference proteome</keyword>
<evidence type="ECO:0000256" key="3">
    <source>
        <dbReference type="ARBA" id="ARBA00022676"/>
    </source>
</evidence>
<feature type="compositionally biased region" description="Polar residues" evidence="10">
    <location>
        <begin position="358"/>
        <end position="373"/>
    </location>
</feature>
<accession>A0AA39HY79</accession>
<evidence type="ECO:0000313" key="14">
    <source>
        <dbReference type="Proteomes" id="UP001175271"/>
    </source>
</evidence>
<organism evidence="13 14">
    <name type="scientific">Steinernema hermaphroditum</name>
    <dbReference type="NCBI Taxonomy" id="289476"/>
    <lineage>
        <taxon>Eukaryota</taxon>
        <taxon>Metazoa</taxon>
        <taxon>Ecdysozoa</taxon>
        <taxon>Nematoda</taxon>
        <taxon>Chromadorea</taxon>
        <taxon>Rhabditida</taxon>
        <taxon>Tylenchina</taxon>
        <taxon>Panagrolaimomorpha</taxon>
        <taxon>Strongyloidoidea</taxon>
        <taxon>Steinernematidae</taxon>
        <taxon>Steinernema</taxon>
    </lineage>
</organism>
<dbReference type="Gene3D" id="3.90.550.50">
    <property type="match status" value="1"/>
</dbReference>
<evidence type="ECO:0000256" key="4">
    <source>
        <dbReference type="ARBA" id="ARBA00022679"/>
    </source>
</evidence>
<evidence type="ECO:0000256" key="5">
    <source>
        <dbReference type="ARBA" id="ARBA00022692"/>
    </source>
</evidence>
<dbReference type="InterPro" id="IPR001849">
    <property type="entry name" value="PH_domain"/>
</dbReference>
<reference evidence="13" key="1">
    <citation type="submission" date="2023-06" db="EMBL/GenBank/DDBJ databases">
        <title>Genomic analysis of the entomopathogenic nematode Steinernema hermaphroditum.</title>
        <authorList>
            <person name="Schwarz E.M."/>
            <person name="Heppert J.K."/>
            <person name="Baniya A."/>
            <person name="Schwartz H.T."/>
            <person name="Tan C.-H."/>
            <person name="Antoshechkin I."/>
            <person name="Sternberg P.W."/>
            <person name="Goodrich-Blair H."/>
            <person name="Dillman A.R."/>
        </authorList>
    </citation>
    <scope>NUCLEOTIDE SEQUENCE</scope>
    <source>
        <strain evidence="13">PS9179</strain>
        <tissue evidence="13">Whole animal</tissue>
    </source>
</reference>
<feature type="region of interest" description="Disordered" evidence="10">
    <location>
        <begin position="562"/>
        <end position="667"/>
    </location>
</feature>
<keyword evidence="9 11" id="KW-0472">Membrane</keyword>
<evidence type="ECO:0000256" key="1">
    <source>
        <dbReference type="ARBA" id="ARBA00004323"/>
    </source>
</evidence>
<protein>
    <recommendedName>
        <fullName evidence="12">PH domain-containing protein</fullName>
    </recommendedName>
</protein>
<dbReference type="Proteomes" id="UP001175271">
    <property type="component" value="Unassembled WGS sequence"/>
</dbReference>
<feature type="compositionally biased region" description="Low complexity" evidence="10">
    <location>
        <begin position="618"/>
        <end position="632"/>
    </location>
</feature>
<keyword evidence="5 11" id="KW-0812">Transmembrane</keyword>
<dbReference type="Pfam" id="PF01762">
    <property type="entry name" value="Galactosyl_T"/>
    <property type="match status" value="1"/>
</dbReference>
<dbReference type="SUPFAM" id="SSF50729">
    <property type="entry name" value="PH domain-like"/>
    <property type="match status" value="1"/>
</dbReference>
<evidence type="ECO:0000256" key="10">
    <source>
        <dbReference type="SAM" id="MobiDB-lite"/>
    </source>
</evidence>
<feature type="compositionally biased region" description="Low complexity" evidence="10">
    <location>
        <begin position="641"/>
        <end position="661"/>
    </location>
</feature>
<evidence type="ECO:0000256" key="2">
    <source>
        <dbReference type="ARBA" id="ARBA00008661"/>
    </source>
</evidence>
<dbReference type="GO" id="GO:0016758">
    <property type="term" value="F:hexosyltransferase activity"/>
    <property type="evidence" value="ECO:0007669"/>
    <property type="project" value="InterPro"/>
</dbReference>
<name>A0AA39HY79_9BILA</name>
<dbReference type="GO" id="GO:0000139">
    <property type="term" value="C:Golgi membrane"/>
    <property type="evidence" value="ECO:0007669"/>
    <property type="project" value="UniProtKB-SubCell"/>
</dbReference>
<dbReference type="Pfam" id="PF00169">
    <property type="entry name" value="PH"/>
    <property type="match status" value="1"/>
</dbReference>